<dbReference type="SMART" id="SM00355">
    <property type="entry name" value="ZnF_C2H2"/>
    <property type="match status" value="2"/>
</dbReference>
<organism evidence="3 4">
    <name type="scientific">Lithohypha guttulata</name>
    <dbReference type="NCBI Taxonomy" id="1690604"/>
    <lineage>
        <taxon>Eukaryota</taxon>
        <taxon>Fungi</taxon>
        <taxon>Dikarya</taxon>
        <taxon>Ascomycota</taxon>
        <taxon>Pezizomycotina</taxon>
        <taxon>Eurotiomycetes</taxon>
        <taxon>Chaetothyriomycetidae</taxon>
        <taxon>Chaetothyriales</taxon>
        <taxon>Trichomeriaceae</taxon>
        <taxon>Lithohypha</taxon>
    </lineage>
</organism>
<comment type="caution">
    <text evidence="3">The sequence shown here is derived from an EMBL/GenBank/DDBJ whole genome shotgun (WGS) entry which is preliminary data.</text>
</comment>
<dbReference type="InterPro" id="IPR013087">
    <property type="entry name" value="Znf_C2H2_type"/>
</dbReference>
<dbReference type="PROSITE" id="PS50157">
    <property type="entry name" value="ZINC_FINGER_C2H2_2"/>
    <property type="match status" value="1"/>
</dbReference>
<keyword evidence="1" id="KW-0862">Zinc</keyword>
<evidence type="ECO:0000259" key="2">
    <source>
        <dbReference type="PROSITE" id="PS50157"/>
    </source>
</evidence>
<gene>
    <name evidence="3" type="ORF">LTR24_005316</name>
</gene>
<protein>
    <recommendedName>
        <fullName evidence="2">C2H2-type domain-containing protein</fullName>
    </recommendedName>
</protein>
<keyword evidence="1" id="KW-0479">Metal-binding</keyword>
<dbReference type="SUPFAM" id="SSF57667">
    <property type="entry name" value="beta-beta-alpha zinc fingers"/>
    <property type="match status" value="1"/>
</dbReference>
<reference evidence="3 4" key="1">
    <citation type="submission" date="2023-08" db="EMBL/GenBank/DDBJ databases">
        <title>Black Yeasts Isolated from many extreme environments.</title>
        <authorList>
            <person name="Coleine C."/>
            <person name="Stajich J.E."/>
            <person name="Selbmann L."/>
        </authorList>
    </citation>
    <scope>NUCLEOTIDE SEQUENCE [LARGE SCALE GENOMIC DNA]</scope>
    <source>
        <strain evidence="3 4">CCFEE 5885</strain>
    </source>
</reference>
<evidence type="ECO:0000313" key="4">
    <source>
        <dbReference type="Proteomes" id="UP001345013"/>
    </source>
</evidence>
<accession>A0ABR0KB46</accession>
<keyword evidence="1" id="KW-0863">Zinc-finger</keyword>
<evidence type="ECO:0000313" key="3">
    <source>
        <dbReference type="EMBL" id="KAK5092290.1"/>
    </source>
</evidence>
<proteinExistence type="predicted"/>
<dbReference type="Gene3D" id="3.30.160.60">
    <property type="entry name" value="Classic Zinc Finger"/>
    <property type="match status" value="1"/>
</dbReference>
<name>A0ABR0KB46_9EURO</name>
<evidence type="ECO:0000256" key="1">
    <source>
        <dbReference type="PROSITE-ProRule" id="PRU00042"/>
    </source>
</evidence>
<feature type="domain" description="C2H2-type" evidence="2">
    <location>
        <begin position="39"/>
        <end position="68"/>
    </location>
</feature>
<keyword evidence="4" id="KW-1185">Reference proteome</keyword>
<dbReference type="EMBL" id="JAVRRG010000060">
    <property type="protein sequence ID" value="KAK5092290.1"/>
    <property type="molecule type" value="Genomic_DNA"/>
</dbReference>
<sequence>MPAVRARTHVCQVAGCVFAAINAKDLQAHSRKQHGAELLSCSKCTKKYTDQSNLNRHQRSCGLVGDELWYCPYCHNSRGTRRDNVMRHIKSCPQRGGREKVAPPKAAAAEIGLLAAAAAPQNAAPFVAAPAQVHDFGFASPVARVAQPVTVPAADAWWTHPPAPFQQPQSFVGFLPEGSWGDFWTYRATSILEAGKPGPALGTNPAFDVRVVAMLADCRGKADKIWALSLRYDQWVAEVDARMRPIVGEDDDEVVLLRGAALYEFYLFERTVGNFEQTSTRYHDTFTSSSPRQQNWLRLQHLHHYHNITSSAMATLRRLYLTSLNIAVIDNAERTPPQLIVGAYRH</sequence>
<dbReference type="InterPro" id="IPR036236">
    <property type="entry name" value="Znf_C2H2_sf"/>
</dbReference>
<dbReference type="Proteomes" id="UP001345013">
    <property type="component" value="Unassembled WGS sequence"/>
</dbReference>